<reference evidence="1" key="1">
    <citation type="submission" date="2016-05" db="EMBL/GenBank/DDBJ databases">
        <authorList>
            <person name="Lavstsen T."/>
            <person name="Jespersen J.S."/>
        </authorList>
    </citation>
    <scope>NUCLEOTIDE SEQUENCE</scope>
    <source>
        <tissue evidence="1">Brain</tissue>
    </source>
</reference>
<dbReference type="EMBL" id="HADW01016584">
    <property type="protein sequence ID" value="SBP17984.1"/>
    <property type="molecule type" value="Transcribed_RNA"/>
</dbReference>
<protein>
    <submittedName>
        <fullName evidence="1">Uncharacterized protein</fullName>
    </submittedName>
</protein>
<organism evidence="1">
    <name type="scientific">Iconisemion striatum</name>
    <dbReference type="NCBI Taxonomy" id="60296"/>
    <lineage>
        <taxon>Eukaryota</taxon>
        <taxon>Metazoa</taxon>
        <taxon>Chordata</taxon>
        <taxon>Craniata</taxon>
        <taxon>Vertebrata</taxon>
        <taxon>Euteleostomi</taxon>
        <taxon>Actinopterygii</taxon>
        <taxon>Neopterygii</taxon>
        <taxon>Teleostei</taxon>
        <taxon>Neoteleostei</taxon>
        <taxon>Acanthomorphata</taxon>
        <taxon>Ovalentaria</taxon>
        <taxon>Atherinomorphae</taxon>
        <taxon>Cyprinodontiformes</taxon>
        <taxon>Nothobranchiidae</taxon>
        <taxon>Iconisemion</taxon>
    </lineage>
</organism>
<gene>
    <name evidence="1" type="primary">Nfu_g_1_005832</name>
</gene>
<dbReference type="AlphaFoldDB" id="A0A1A7XJI4"/>
<reference evidence="1" key="2">
    <citation type="submission" date="2016-06" db="EMBL/GenBank/DDBJ databases">
        <title>The genome of a short-lived fish provides insights into sex chromosome evolution and the genetic control of aging.</title>
        <authorList>
            <person name="Reichwald K."/>
            <person name="Felder M."/>
            <person name="Petzold A."/>
            <person name="Koch P."/>
            <person name="Groth M."/>
            <person name="Platzer M."/>
        </authorList>
    </citation>
    <scope>NUCLEOTIDE SEQUENCE</scope>
    <source>
        <tissue evidence="1">Brain</tissue>
    </source>
</reference>
<accession>A0A1A7XJI4</accession>
<sequence length="38" mass="4007">TERPSKAGFLNPGPQRPPIQHVFHVSATAHLISIASSG</sequence>
<proteinExistence type="predicted"/>
<name>A0A1A7XJI4_9TELE</name>
<feature type="non-terminal residue" evidence="1">
    <location>
        <position position="38"/>
    </location>
</feature>
<evidence type="ECO:0000313" key="1">
    <source>
        <dbReference type="EMBL" id="SBP17984.1"/>
    </source>
</evidence>
<feature type="non-terminal residue" evidence="1">
    <location>
        <position position="1"/>
    </location>
</feature>